<accession>A0A0F9IS62</accession>
<protein>
    <submittedName>
        <fullName evidence="1">Uncharacterized protein</fullName>
    </submittedName>
</protein>
<comment type="caution">
    <text evidence="1">The sequence shown here is derived from an EMBL/GenBank/DDBJ whole genome shotgun (WGS) entry which is preliminary data.</text>
</comment>
<organism evidence="1">
    <name type="scientific">marine sediment metagenome</name>
    <dbReference type="NCBI Taxonomy" id="412755"/>
    <lineage>
        <taxon>unclassified sequences</taxon>
        <taxon>metagenomes</taxon>
        <taxon>ecological metagenomes</taxon>
    </lineage>
</organism>
<gene>
    <name evidence="1" type="ORF">LCGC14_1544390</name>
</gene>
<dbReference type="AlphaFoldDB" id="A0A0F9IS62"/>
<dbReference type="EMBL" id="LAZR01011726">
    <property type="protein sequence ID" value="KKM60193.1"/>
    <property type="molecule type" value="Genomic_DNA"/>
</dbReference>
<name>A0A0F9IS62_9ZZZZ</name>
<proteinExistence type="predicted"/>
<evidence type="ECO:0000313" key="1">
    <source>
        <dbReference type="EMBL" id="KKM60193.1"/>
    </source>
</evidence>
<reference evidence="1" key="1">
    <citation type="journal article" date="2015" name="Nature">
        <title>Complex archaea that bridge the gap between prokaryotes and eukaryotes.</title>
        <authorList>
            <person name="Spang A."/>
            <person name="Saw J.H."/>
            <person name="Jorgensen S.L."/>
            <person name="Zaremba-Niedzwiedzka K."/>
            <person name="Martijn J."/>
            <person name="Lind A.E."/>
            <person name="van Eijk R."/>
            <person name="Schleper C."/>
            <person name="Guy L."/>
            <person name="Ettema T.J."/>
        </authorList>
    </citation>
    <scope>NUCLEOTIDE SEQUENCE</scope>
</reference>
<feature type="non-terminal residue" evidence="1">
    <location>
        <position position="1"/>
    </location>
</feature>
<sequence length="57" mass="6043">DDSDSEFTIFGKLNCQDLAHTGTNLGFFGAGFRSRGSATTLSALLTLLDDYGLILNA</sequence>